<feature type="domain" description="HAT C-terminal dimerisation" evidence="1">
    <location>
        <begin position="562"/>
        <end position="614"/>
    </location>
</feature>
<accession>A0AAV1L3H9</accession>
<evidence type="ECO:0000313" key="5">
    <source>
        <dbReference type="EMBL" id="CAK1589360.1"/>
    </source>
</evidence>
<dbReference type="EMBL" id="CAVLGL010000001">
    <property type="protein sequence ID" value="CAK1578381.1"/>
    <property type="molecule type" value="Genomic_DNA"/>
</dbReference>
<dbReference type="AlphaFoldDB" id="A0AAV1L3H9"/>
<organism evidence="5 6">
    <name type="scientific">Parnassius mnemosyne</name>
    <name type="common">clouded apollo</name>
    <dbReference type="NCBI Taxonomy" id="213953"/>
    <lineage>
        <taxon>Eukaryota</taxon>
        <taxon>Metazoa</taxon>
        <taxon>Ecdysozoa</taxon>
        <taxon>Arthropoda</taxon>
        <taxon>Hexapoda</taxon>
        <taxon>Insecta</taxon>
        <taxon>Pterygota</taxon>
        <taxon>Neoptera</taxon>
        <taxon>Endopterygota</taxon>
        <taxon>Lepidoptera</taxon>
        <taxon>Glossata</taxon>
        <taxon>Ditrysia</taxon>
        <taxon>Papilionoidea</taxon>
        <taxon>Papilionidae</taxon>
        <taxon>Parnassiinae</taxon>
        <taxon>Parnassini</taxon>
        <taxon>Parnassius</taxon>
        <taxon>Driopa</taxon>
    </lineage>
</organism>
<dbReference type="PANTHER" id="PTHR45913">
    <property type="entry name" value="EPM2A-INTERACTING PROTEIN 1"/>
    <property type="match status" value="1"/>
</dbReference>
<evidence type="ECO:0000313" key="4">
    <source>
        <dbReference type="EMBL" id="CAK1579787.1"/>
    </source>
</evidence>
<dbReference type="InterPro" id="IPR008906">
    <property type="entry name" value="HATC_C_dom"/>
</dbReference>
<reference evidence="5 6" key="1">
    <citation type="submission" date="2023-11" db="EMBL/GenBank/DDBJ databases">
        <authorList>
            <person name="Hedman E."/>
            <person name="Englund M."/>
            <person name="Stromberg M."/>
            <person name="Nyberg Akerstrom W."/>
            <person name="Nylinder S."/>
            <person name="Jareborg N."/>
            <person name="Kallberg Y."/>
            <person name="Kronander E."/>
        </authorList>
    </citation>
    <scope>NUCLEOTIDE SEQUENCE [LARGE SCALE GENOMIC DNA]</scope>
</reference>
<evidence type="ECO:0000313" key="6">
    <source>
        <dbReference type="Proteomes" id="UP001314205"/>
    </source>
</evidence>
<dbReference type="Proteomes" id="UP001314205">
    <property type="component" value="Unassembled WGS sequence"/>
</dbReference>
<dbReference type="GO" id="GO:0046983">
    <property type="term" value="F:protein dimerization activity"/>
    <property type="evidence" value="ECO:0007669"/>
    <property type="project" value="InterPro"/>
</dbReference>
<dbReference type="Pfam" id="PF05699">
    <property type="entry name" value="Dimer_Tnp_hAT"/>
    <property type="match status" value="1"/>
</dbReference>
<evidence type="ECO:0000313" key="3">
    <source>
        <dbReference type="EMBL" id="CAK1578381.1"/>
    </source>
</evidence>
<dbReference type="SUPFAM" id="SSF53098">
    <property type="entry name" value="Ribonuclease H-like"/>
    <property type="match status" value="1"/>
</dbReference>
<name>A0AAV1L3H9_9NEOP</name>
<gene>
    <name evidence="4" type="ORF">PARMNEM_LOCUS1682</name>
    <name evidence="3" type="ORF">PARMNEM_LOCUS469</name>
    <name evidence="5" type="ORF">PARMNEM_LOCUS9872</name>
</gene>
<protein>
    <recommendedName>
        <fullName evidence="7">General transcription factor II-I repeat domain-containing protein 2-like</fullName>
    </recommendedName>
</protein>
<sequence>MDKWLKRSAEGTSNEERNAFESSSNKILDKCAPKKSKTYNFHQEWELDYFFTMVKENCCCLICNTSLAMPKKGNLERHFNTMHSKYLTDFPPNSEIRKSKLQALKSQLQVQENMFSGPIEQSKAATEASFQVSYRIAQKCKPFSDGEYIKEIFEEVSDSLFKNFKNKNEIKKAVHGLQLSRNTVMRRIEIISKNLNEQLQKDIALCVAFSLQFDESTDVTDTAQLLVFIRMVFEDFSTKEELLGMISLKGKTRGLDIFTEFKAYICQIKLCMYKLVSMTTDGAPAMTGIHNGFIALCHKDEDFPDFISYHCIIHQQVLASKRLNTKHVMDISFKIVNSIKGKSLQRRLFKQQLDEKEPELAMHTDVRWLSRGKFLQRFRDLLDEIIKFLDERGDDYQQLRDLDWQCDLAFLADFTGKLSTLNLNLQGKNKTLTEMMSSIAAFQCQTASMIVDIEKKKFEQFVNIKDHMEKHPNYNFISKKYTTEIRAVVADFEIRFGDFRKIENLVQFISYPFNDSIDHSDIYELATKFADTFQMEHMMLQNEIITLSCDIFLKARSSSGQDFWALVSKEKYPNLKNCVEQLHSCFGSTYLCESAFSYLKQTKSKQRSRLTDAHTLDSLRLAISNYKPDYAKLVEDTQTQCSH</sequence>
<evidence type="ECO:0008006" key="7">
    <source>
        <dbReference type="Google" id="ProtNLM"/>
    </source>
</evidence>
<comment type="caution">
    <text evidence="5">The sequence shown here is derived from an EMBL/GenBank/DDBJ whole genome shotgun (WGS) entry which is preliminary data.</text>
</comment>
<dbReference type="EMBL" id="CAVLGL010000083">
    <property type="protein sequence ID" value="CAK1589360.1"/>
    <property type="molecule type" value="Genomic_DNA"/>
</dbReference>
<dbReference type="InterPro" id="IPR040647">
    <property type="entry name" value="SPIN-DOC_Znf-C2H2"/>
</dbReference>
<proteinExistence type="predicted"/>
<dbReference type="InterPro" id="IPR012337">
    <property type="entry name" value="RNaseH-like_sf"/>
</dbReference>
<keyword evidence="6" id="KW-1185">Reference proteome</keyword>
<dbReference type="PANTHER" id="PTHR45913:SF21">
    <property type="entry name" value="DUF4371 DOMAIN-CONTAINING PROTEIN"/>
    <property type="match status" value="1"/>
</dbReference>
<dbReference type="Pfam" id="PF18658">
    <property type="entry name" value="zf-C2H2_12"/>
    <property type="match status" value="1"/>
</dbReference>
<feature type="domain" description="SPIN-DOC-like zinc-finger" evidence="2">
    <location>
        <begin position="42"/>
        <end position="88"/>
    </location>
</feature>
<evidence type="ECO:0000259" key="2">
    <source>
        <dbReference type="Pfam" id="PF18658"/>
    </source>
</evidence>
<evidence type="ECO:0000259" key="1">
    <source>
        <dbReference type="Pfam" id="PF05699"/>
    </source>
</evidence>
<dbReference type="EMBL" id="CAVLGL010000002">
    <property type="protein sequence ID" value="CAK1579787.1"/>
    <property type="molecule type" value="Genomic_DNA"/>
</dbReference>